<dbReference type="OrthoDB" id="8120565at2759"/>
<feature type="transmembrane region" description="Helical" evidence="9">
    <location>
        <begin position="90"/>
        <end position="108"/>
    </location>
</feature>
<sequence length="474" mass="53418">MDFTAKYKINFSYCIAASVNLMSMLAGVGYAWSSPCIPKLAGQVGPEFNPLPKPANLQEISWITALHCMGAIFGPLLTGCIAYKIGKKKTLILFAIPQMVSHIILIFANKVVHFYVARFLLGMGTGCVFSLVPVYVAEISEASHRGRTSMFLPLMLTLTQDLMFVIGPYVTIRTLALWSLLPSILFFISFGIFMPESPYDCVKRNKISKAQHSLMFSRQTSNVQDELQNIINYIDEDKKKSRINELCKSRAVGKSFLVAFMLMFFQQFNGSNAIFAYQQTIFSASESTIPADKSVMLVGAFQILVQLFVSKLVDSWGRKNLLIASYVCQLISLVSLGIYFCLQRHNFNIECLFWLPITSVMLFMLSFKMGAGPVSWIIAGEIFPTNFKFVLSPLIAFCMTFMSFLVTFVFPKFSVYIGYEYSFWIFGVVVATAIPYIYLMVPETSGKSLKEIESIFQDEVTTSRENQPYQKVKS</sequence>
<evidence type="ECO:0000256" key="1">
    <source>
        <dbReference type="ARBA" id="ARBA00004651"/>
    </source>
</evidence>
<gene>
    <name evidence="11" type="primary">LOC114329773</name>
</gene>
<dbReference type="KEGG" id="dvv:114329773"/>
<dbReference type="AlphaFoldDB" id="A0A6P7FFH5"/>
<dbReference type="Gene3D" id="1.20.1250.20">
    <property type="entry name" value="MFS general substrate transporter like domains"/>
    <property type="match status" value="1"/>
</dbReference>
<keyword evidence="4" id="KW-0762">Sugar transport</keyword>
<dbReference type="PANTHER" id="PTHR48021:SF47">
    <property type="entry name" value="GH17672P"/>
    <property type="match status" value="1"/>
</dbReference>
<evidence type="ECO:0000256" key="5">
    <source>
        <dbReference type="ARBA" id="ARBA00022692"/>
    </source>
</evidence>
<evidence type="ECO:0000256" key="9">
    <source>
        <dbReference type="SAM" id="Phobius"/>
    </source>
</evidence>
<keyword evidence="2" id="KW-0813">Transport</keyword>
<dbReference type="GO" id="GO:0005886">
    <property type="term" value="C:plasma membrane"/>
    <property type="evidence" value="ECO:0007669"/>
    <property type="project" value="UniProtKB-SubCell"/>
</dbReference>
<dbReference type="FunFam" id="1.20.1250.20:FF:000218">
    <property type="entry name" value="facilitated trehalose transporter Tret1"/>
    <property type="match status" value="1"/>
</dbReference>
<keyword evidence="3" id="KW-1003">Cell membrane</keyword>
<organism evidence="11">
    <name type="scientific">Diabrotica virgifera virgifera</name>
    <name type="common">western corn rootworm</name>
    <dbReference type="NCBI Taxonomy" id="50390"/>
    <lineage>
        <taxon>Eukaryota</taxon>
        <taxon>Metazoa</taxon>
        <taxon>Ecdysozoa</taxon>
        <taxon>Arthropoda</taxon>
        <taxon>Hexapoda</taxon>
        <taxon>Insecta</taxon>
        <taxon>Pterygota</taxon>
        <taxon>Neoptera</taxon>
        <taxon>Endopterygota</taxon>
        <taxon>Coleoptera</taxon>
        <taxon>Polyphaga</taxon>
        <taxon>Cucujiformia</taxon>
        <taxon>Chrysomeloidea</taxon>
        <taxon>Chrysomelidae</taxon>
        <taxon>Galerucinae</taxon>
        <taxon>Diabroticina</taxon>
        <taxon>Diabroticites</taxon>
        <taxon>Diabrotica</taxon>
    </lineage>
</organism>
<dbReference type="InterPro" id="IPR020846">
    <property type="entry name" value="MFS_dom"/>
</dbReference>
<accession>A0A6P7FFH5</accession>
<dbReference type="PROSITE" id="PS00216">
    <property type="entry name" value="SUGAR_TRANSPORT_1"/>
    <property type="match status" value="1"/>
</dbReference>
<evidence type="ECO:0000256" key="7">
    <source>
        <dbReference type="ARBA" id="ARBA00023136"/>
    </source>
</evidence>
<dbReference type="InterPro" id="IPR005828">
    <property type="entry name" value="MFS_sugar_transport-like"/>
</dbReference>
<keyword evidence="8" id="KW-0325">Glycoprotein</keyword>
<feature type="transmembrane region" description="Helical" evidence="9">
    <location>
        <begin position="60"/>
        <end position="83"/>
    </location>
</feature>
<evidence type="ECO:0000256" key="4">
    <source>
        <dbReference type="ARBA" id="ARBA00022597"/>
    </source>
</evidence>
<dbReference type="Pfam" id="PF00083">
    <property type="entry name" value="Sugar_tr"/>
    <property type="match status" value="1"/>
</dbReference>
<dbReference type="GO" id="GO:0022857">
    <property type="term" value="F:transmembrane transporter activity"/>
    <property type="evidence" value="ECO:0007669"/>
    <property type="project" value="InterPro"/>
</dbReference>
<evidence type="ECO:0000256" key="3">
    <source>
        <dbReference type="ARBA" id="ARBA00022475"/>
    </source>
</evidence>
<evidence type="ECO:0000313" key="11">
    <source>
        <dbReference type="RefSeq" id="XP_028134784.1"/>
    </source>
</evidence>
<protein>
    <submittedName>
        <fullName evidence="11">Facilitated trehalose transporter Tret1-2 homolog</fullName>
    </submittedName>
</protein>
<keyword evidence="6 9" id="KW-1133">Transmembrane helix</keyword>
<dbReference type="InterPro" id="IPR036259">
    <property type="entry name" value="MFS_trans_sf"/>
</dbReference>
<dbReference type="InterPro" id="IPR003663">
    <property type="entry name" value="Sugar/inositol_transpt"/>
</dbReference>
<dbReference type="InParanoid" id="A0A6P7FFH5"/>
<reference evidence="11" key="1">
    <citation type="submission" date="2025-08" db="UniProtKB">
        <authorList>
            <consortium name="RefSeq"/>
        </authorList>
    </citation>
    <scope>IDENTIFICATION</scope>
    <source>
        <tissue evidence="11">Whole insect</tissue>
    </source>
</reference>
<feature type="transmembrane region" description="Helical" evidence="9">
    <location>
        <begin position="175"/>
        <end position="194"/>
    </location>
</feature>
<feature type="domain" description="Major facilitator superfamily (MFS) profile" evidence="10">
    <location>
        <begin position="15"/>
        <end position="445"/>
    </location>
</feature>
<feature type="transmembrane region" description="Helical" evidence="9">
    <location>
        <begin position="422"/>
        <end position="441"/>
    </location>
</feature>
<feature type="transmembrane region" description="Helical" evidence="9">
    <location>
        <begin position="352"/>
        <end position="378"/>
    </location>
</feature>
<dbReference type="RefSeq" id="XP_028134784.1">
    <property type="nucleotide sequence ID" value="XM_028278983.1"/>
</dbReference>
<name>A0A6P7FFH5_DIAVI</name>
<dbReference type="PROSITE" id="PS00217">
    <property type="entry name" value="SUGAR_TRANSPORT_2"/>
    <property type="match status" value="1"/>
</dbReference>
<feature type="transmembrane region" description="Helical" evidence="9">
    <location>
        <begin position="114"/>
        <end position="137"/>
    </location>
</feature>
<feature type="transmembrane region" description="Helical" evidence="9">
    <location>
        <begin position="256"/>
        <end position="275"/>
    </location>
</feature>
<evidence type="ECO:0000259" key="10">
    <source>
        <dbReference type="PROSITE" id="PS50850"/>
    </source>
</evidence>
<feature type="transmembrane region" description="Helical" evidence="9">
    <location>
        <begin position="149"/>
        <end position="169"/>
    </location>
</feature>
<keyword evidence="5 9" id="KW-0812">Transmembrane</keyword>
<dbReference type="PRINTS" id="PR00171">
    <property type="entry name" value="SUGRTRNSPORT"/>
</dbReference>
<dbReference type="PANTHER" id="PTHR48021">
    <property type="match status" value="1"/>
</dbReference>
<proteinExistence type="predicted"/>
<evidence type="ECO:0000256" key="8">
    <source>
        <dbReference type="ARBA" id="ARBA00023180"/>
    </source>
</evidence>
<feature type="transmembrane region" description="Helical" evidence="9">
    <location>
        <begin position="320"/>
        <end position="340"/>
    </location>
</feature>
<keyword evidence="7 9" id="KW-0472">Membrane</keyword>
<feature type="transmembrane region" description="Helical" evidence="9">
    <location>
        <begin position="390"/>
        <end position="410"/>
    </location>
</feature>
<feature type="transmembrane region" description="Helical" evidence="9">
    <location>
        <begin position="12"/>
        <end position="32"/>
    </location>
</feature>
<dbReference type="PROSITE" id="PS50850">
    <property type="entry name" value="MFS"/>
    <property type="match status" value="1"/>
</dbReference>
<dbReference type="InterPro" id="IPR005829">
    <property type="entry name" value="Sugar_transporter_CS"/>
</dbReference>
<evidence type="ECO:0000256" key="6">
    <source>
        <dbReference type="ARBA" id="ARBA00022989"/>
    </source>
</evidence>
<dbReference type="InterPro" id="IPR050549">
    <property type="entry name" value="MFS_Trehalose_Transporter"/>
</dbReference>
<dbReference type="SUPFAM" id="SSF103473">
    <property type="entry name" value="MFS general substrate transporter"/>
    <property type="match status" value="1"/>
</dbReference>
<comment type="subcellular location">
    <subcellularLocation>
        <location evidence="1">Cell membrane</location>
        <topology evidence="1">Multi-pass membrane protein</topology>
    </subcellularLocation>
</comment>
<evidence type="ECO:0000256" key="2">
    <source>
        <dbReference type="ARBA" id="ARBA00022448"/>
    </source>
</evidence>